<dbReference type="SUPFAM" id="SSF46689">
    <property type="entry name" value="Homeodomain-like"/>
    <property type="match status" value="1"/>
</dbReference>
<evidence type="ECO:0000313" key="4">
    <source>
        <dbReference type="EMBL" id="TXG89383.1"/>
    </source>
</evidence>
<evidence type="ECO:0000259" key="3">
    <source>
        <dbReference type="PROSITE" id="PS50977"/>
    </source>
</evidence>
<protein>
    <submittedName>
        <fullName evidence="4">TetR/AcrR family transcriptional regulator</fullName>
    </submittedName>
</protein>
<evidence type="ECO:0000256" key="1">
    <source>
        <dbReference type="ARBA" id="ARBA00023125"/>
    </source>
</evidence>
<dbReference type="PANTHER" id="PTHR30055:SF235">
    <property type="entry name" value="TRANSCRIPTIONAL REGULATORY PROTEIN"/>
    <property type="match status" value="1"/>
</dbReference>
<reference evidence="4 5" key="1">
    <citation type="submission" date="2018-07" db="EMBL/GenBank/DDBJ databases">
        <title>Genome sequence of Rhodococcus rhodnii ATCC 35071 from Rhodnius prolixus.</title>
        <authorList>
            <person name="Patel V."/>
            <person name="Vogel K.J."/>
        </authorList>
    </citation>
    <scope>NUCLEOTIDE SEQUENCE [LARGE SCALE GENOMIC DNA]</scope>
    <source>
        <strain evidence="4 5">ATCC 35071</strain>
    </source>
</reference>
<dbReference type="InterPro" id="IPR041678">
    <property type="entry name" value="TetR_C_16"/>
</dbReference>
<dbReference type="InterPro" id="IPR036271">
    <property type="entry name" value="Tet_transcr_reg_TetR-rel_C_sf"/>
</dbReference>
<keyword evidence="1 2" id="KW-0238">DNA-binding</keyword>
<feature type="domain" description="HTH tetR-type" evidence="3">
    <location>
        <begin position="11"/>
        <end position="71"/>
    </location>
</feature>
<dbReference type="EMBL" id="QRCM01000001">
    <property type="protein sequence ID" value="TXG89383.1"/>
    <property type="molecule type" value="Genomic_DNA"/>
</dbReference>
<dbReference type="InterPro" id="IPR001647">
    <property type="entry name" value="HTH_TetR"/>
</dbReference>
<dbReference type="AlphaFoldDB" id="A0A6P2C9R5"/>
<accession>A0A6P2C9R5</accession>
<dbReference type="SUPFAM" id="SSF48498">
    <property type="entry name" value="Tetracyclin repressor-like, C-terminal domain"/>
    <property type="match status" value="1"/>
</dbReference>
<dbReference type="RefSeq" id="WP_010839576.1">
    <property type="nucleotide sequence ID" value="NZ_QRCM01000001.1"/>
</dbReference>
<dbReference type="Pfam" id="PF00440">
    <property type="entry name" value="TetR_N"/>
    <property type="match status" value="1"/>
</dbReference>
<organism evidence="4 5">
    <name type="scientific">Rhodococcus rhodnii</name>
    <dbReference type="NCBI Taxonomy" id="38312"/>
    <lineage>
        <taxon>Bacteria</taxon>
        <taxon>Bacillati</taxon>
        <taxon>Actinomycetota</taxon>
        <taxon>Actinomycetes</taxon>
        <taxon>Mycobacteriales</taxon>
        <taxon>Nocardiaceae</taxon>
        <taxon>Rhodococcus</taxon>
    </lineage>
</organism>
<dbReference type="GO" id="GO:0003700">
    <property type="term" value="F:DNA-binding transcription factor activity"/>
    <property type="evidence" value="ECO:0007669"/>
    <property type="project" value="TreeGrafter"/>
</dbReference>
<name>A0A6P2C9R5_9NOCA</name>
<proteinExistence type="predicted"/>
<evidence type="ECO:0000313" key="5">
    <source>
        <dbReference type="Proteomes" id="UP000471120"/>
    </source>
</evidence>
<evidence type="ECO:0000256" key="2">
    <source>
        <dbReference type="PROSITE-ProRule" id="PRU00335"/>
    </source>
</evidence>
<gene>
    <name evidence="4" type="ORF">DW322_02925</name>
</gene>
<dbReference type="PRINTS" id="PR00455">
    <property type="entry name" value="HTHTETR"/>
</dbReference>
<dbReference type="PANTHER" id="PTHR30055">
    <property type="entry name" value="HTH-TYPE TRANSCRIPTIONAL REGULATOR RUTR"/>
    <property type="match status" value="1"/>
</dbReference>
<dbReference type="InterPro" id="IPR050109">
    <property type="entry name" value="HTH-type_TetR-like_transc_reg"/>
</dbReference>
<dbReference type="InterPro" id="IPR009057">
    <property type="entry name" value="Homeodomain-like_sf"/>
</dbReference>
<feature type="DNA-binding region" description="H-T-H motif" evidence="2">
    <location>
        <begin position="34"/>
        <end position="53"/>
    </location>
</feature>
<dbReference type="Pfam" id="PF17920">
    <property type="entry name" value="TetR_C_16"/>
    <property type="match status" value="1"/>
</dbReference>
<dbReference type="Proteomes" id="UP000471120">
    <property type="component" value="Unassembled WGS sequence"/>
</dbReference>
<dbReference type="GO" id="GO:0000976">
    <property type="term" value="F:transcription cis-regulatory region binding"/>
    <property type="evidence" value="ECO:0007669"/>
    <property type="project" value="TreeGrafter"/>
</dbReference>
<comment type="caution">
    <text evidence="4">The sequence shown here is derived from an EMBL/GenBank/DDBJ whole genome shotgun (WGS) entry which is preliminary data.</text>
</comment>
<sequence length="186" mass="20302">MTEAGGRRTGERTRGAILDAAGRAFGSRPYAEITLKEIAEDAGVSAPLIIKYFGSKEKLFEAVVDFRGAADLVFSVPRDRLGEHIVRLFAQPREPYKPLSTSILYMSATSEDSVAKLRGNYSAQMIDVLAGLLDGDDTRLRAELVMSMVTGLAVMRRRMLAEHATGAVDEVVARYAPLVQQLIDTP</sequence>
<dbReference type="PROSITE" id="PS50977">
    <property type="entry name" value="HTH_TETR_2"/>
    <property type="match status" value="1"/>
</dbReference>
<dbReference type="Gene3D" id="1.10.357.10">
    <property type="entry name" value="Tetracycline Repressor, domain 2"/>
    <property type="match status" value="1"/>
</dbReference>